<feature type="compositionally biased region" description="Polar residues" evidence="1">
    <location>
        <begin position="184"/>
        <end position="201"/>
    </location>
</feature>
<gene>
    <name evidence="3" type="ORF">Acr_00g0019370</name>
</gene>
<reference evidence="4" key="1">
    <citation type="submission" date="2019-07" db="EMBL/GenBank/DDBJ databases">
        <title>De Novo Assembly of kiwifruit Actinidia rufa.</title>
        <authorList>
            <person name="Sugita-Konishi S."/>
            <person name="Sato K."/>
            <person name="Mori E."/>
            <person name="Abe Y."/>
            <person name="Kisaki G."/>
            <person name="Hamano K."/>
            <person name="Suezawa K."/>
            <person name="Otani M."/>
            <person name="Fukuda T."/>
            <person name="Manabe T."/>
            <person name="Gomi K."/>
            <person name="Tabuchi M."/>
            <person name="Akimitsu K."/>
            <person name="Kataoka I."/>
        </authorList>
    </citation>
    <scope>NUCLEOTIDE SEQUENCE [LARGE SCALE GENOMIC DNA]</scope>
    <source>
        <strain evidence="4">cv. Fuchu</strain>
    </source>
</reference>
<feature type="region of interest" description="Disordered" evidence="1">
    <location>
        <begin position="169"/>
        <end position="201"/>
    </location>
</feature>
<organism evidence="3 4">
    <name type="scientific">Actinidia rufa</name>
    <dbReference type="NCBI Taxonomy" id="165716"/>
    <lineage>
        <taxon>Eukaryota</taxon>
        <taxon>Viridiplantae</taxon>
        <taxon>Streptophyta</taxon>
        <taxon>Embryophyta</taxon>
        <taxon>Tracheophyta</taxon>
        <taxon>Spermatophyta</taxon>
        <taxon>Magnoliopsida</taxon>
        <taxon>eudicotyledons</taxon>
        <taxon>Gunneridae</taxon>
        <taxon>Pentapetalae</taxon>
        <taxon>asterids</taxon>
        <taxon>Ericales</taxon>
        <taxon>Actinidiaceae</taxon>
        <taxon>Actinidia</taxon>
    </lineage>
</organism>
<proteinExistence type="predicted"/>
<dbReference type="Pfam" id="PF03732">
    <property type="entry name" value="Retrotrans_gag"/>
    <property type="match status" value="1"/>
</dbReference>
<sequence length="248" mass="27707">MQGVFNAIEQVVKNTMKMIQAPVRAIDSRATTAMKTFLQLRPPTFKGELDPLFAENWLEQITRALDMILVIEEELREVLRMKFINLVQRSMTVAQYEAKFTSLSRFAKAFVLTEEEKTKQFMREFRPSIRNKIAGNLIKVYSTMASQKGPICFDCHQPGHRVVDYPLKGNRGSHNRGGNPIVRENSQGATGSQQPTQSVQASRATLAFTSKQTSYQSKQQAVAQQGQRTLGQVYAMTTVAGPSGTAGQ</sequence>
<feature type="domain" description="Retrotransposon gag" evidence="2">
    <location>
        <begin position="76"/>
        <end position="123"/>
    </location>
</feature>
<dbReference type="EMBL" id="BJWL01000153">
    <property type="protein sequence ID" value="GFS31821.1"/>
    <property type="molecule type" value="Genomic_DNA"/>
</dbReference>
<evidence type="ECO:0000313" key="3">
    <source>
        <dbReference type="EMBL" id="GFS31821.1"/>
    </source>
</evidence>
<protein>
    <recommendedName>
        <fullName evidence="2">Retrotransposon gag domain-containing protein</fullName>
    </recommendedName>
</protein>
<evidence type="ECO:0000259" key="2">
    <source>
        <dbReference type="Pfam" id="PF03732"/>
    </source>
</evidence>
<evidence type="ECO:0000256" key="1">
    <source>
        <dbReference type="SAM" id="MobiDB-lite"/>
    </source>
</evidence>
<dbReference type="AlphaFoldDB" id="A0A7J0DCB9"/>
<comment type="caution">
    <text evidence="3">The sequence shown here is derived from an EMBL/GenBank/DDBJ whole genome shotgun (WGS) entry which is preliminary data.</text>
</comment>
<accession>A0A7J0DCB9</accession>
<evidence type="ECO:0000313" key="4">
    <source>
        <dbReference type="Proteomes" id="UP000585474"/>
    </source>
</evidence>
<dbReference type="Proteomes" id="UP000585474">
    <property type="component" value="Unassembled WGS sequence"/>
</dbReference>
<dbReference type="OrthoDB" id="1300414at2759"/>
<name>A0A7J0DCB9_9ERIC</name>
<dbReference type="InterPro" id="IPR005162">
    <property type="entry name" value="Retrotrans_gag_dom"/>
</dbReference>
<keyword evidence="4" id="KW-1185">Reference proteome</keyword>